<evidence type="ECO:0000313" key="4">
    <source>
        <dbReference type="Proteomes" id="UP000217005"/>
    </source>
</evidence>
<feature type="domain" description="Oxidoreductase-like" evidence="2">
    <location>
        <begin position="20"/>
        <end position="58"/>
    </location>
</feature>
<protein>
    <recommendedName>
        <fullName evidence="2">Oxidoreductase-like domain-containing protein</fullName>
    </recommendedName>
</protein>
<dbReference type="RefSeq" id="WP_094827358.1">
    <property type="nucleotide sequence ID" value="NZ_NEVL01000003.1"/>
</dbReference>
<dbReference type="InterPro" id="IPR019180">
    <property type="entry name" value="Oxidoreductase-like_N"/>
</dbReference>
<accession>A0A261SGM4</accession>
<evidence type="ECO:0000256" key="1">
    <source>
        <dbReference type="SAM" id="MobiDB-lite"/>
    </source>
</evidence>
<proteinExistence type="predicted"/>
<gene>
    <name evidence="3" type="ORF">CEG14_16375</name>
</gene>
<dbReference type="AlphaFoldDB" id="A0A261SGM4"/>
<evidence type="ECO:0000259" key="2">
    <source>
        <dbReference type="Pfam" id="PF09791"/>
    </source>
</evidence>
<feature type="compositionally biased region" description="Basic and acidic residues" evidence="1">
    <location>
        <begin position="7"/>
        <end position="18"/>
    </location>
</feature>
<sequence length="66" mass="7303">MMIATPHADDAGPADDPRPLPPEPPAPSECCQSGCIPCVYDMYDEAREQYREALAAWEARQRARQG</sequence>
<evidence type="ECO:0000313" key="3">
    <source>
        <dbReference type="EMBL" id="OZI36554.1"/>
    </source>
</evidence>
<dbReference type="Pfam" id="PF09791">
    <property type="entry name" value="Oxidored-like"/>
    <property type="match status" value="1"/>
</dbReference>
<name>A0A261SGM4_9BORD</name>
<dbReference type="PANTHER" id="PTHR21193:SF3">
    <property type="entry name" value="OXIDOREDUCTASE-LIKE DOMAIN-CONTAINING PROTEIN 1"/>
    <property type="match status" value="1"/>
</dbReference>
<organism evidence="3 4">
    <name type="scientific">Bordetella genomosp. 1</name>
    <dbReference type="NCBI Taxonomy" id="1395607"/>
    <lineage>
        <taxon>Bacteria</taxon>
        <taxon>Pseudomonadati</taxon>
        <taxon>Pseudomonadota</taxon>
        <taxon>Betaproteobacteria</taxon>
        <taxon>Burkholderiales</taxon>
        <taxon>Alcaligenaceae</taxon>
        <taxon>Bordetella</taxon>
    </lineage>
</organism>
<dbReference type="EMBL" id="NEVL01000003">
    <property type="protein sequence ID" value="OZI36554.1"/>
    <property type="molecule type" value="Genomic_DNA"/>
</dbReference>
<comment type="caution">
    <text evidence="3">The sequence shown here is derived from an EMBL/GenBank/DDBJ whole genome shotgun (WGS) entry which is preliminary data.</text>
</comment>
<dbReference type="OrthoDB" id="5797329at2"/>
<reference evidence="3 4" key="1">
    <citation type="submission" date="2017-05" db="EMBL/GenBank/DDBJ databases">
        <title>Complete and WGS of Bordetella genogroups.</title>
        <authorList>
            <person name="Spilker T."/>
            <person name="LiPuma J."/>
        </authorList>
    </citation>
    <scope>NUCLEOTIDE SEQUENCE [LARGE SCALE GENOMIC DNA]</scope>
    <source>
        <strain evidence="3 4">AU17610</strain>
    </source>
</reference>
<dbReference type="InterPro" id="IPR039251">
    <property type="entry name" value="OXLD1"/>
</dbReference>
<feature type="region of interest" description="Disordered" evidence="1">
    <location>
        <begin position="1"/>
        <end position="29"/>
    </location>
</feature>
<dbReference type="Proteomes" id="UP000217005">
    <property type="component" value="Unassembled WGS sequence"/>
</dbReference>
<dbReference type="PANTHER" id="PTHR21193">
    <property type="entry name" value="OXIDOREDUCTASE-LIKE DOMAIN-CONTAINING PROTEIN 1"/>
    <property type="match status" value="1"/>
</dbReference>